<dbReference type="EMBL" id="CP055156">
    <property type="protein sequence ID" value="QNF32484.1"/>
    <property type="molecule type" value="Genomic_DNA"/>
</dbReference>
<dbReference type="InterPro" id="IPR000515">
    <property type="entry name" value="MetI-like"/>
</dbReference>
<dbReference type="PROSITE" id="PS50928">
    <property type="entry name" value="ABC_TM1"/>
    <property type="match status" value="1"/>
</dbReference>
<feature type="domain" description="ABC transmembrane type-1" evidence="8">
    <location>
        <begin position="166"/>
        <end position="360"/>
    </location>
</feature>
<feature type="transmembrane region" description="Helical" evidence="7">
    <location>
        <begin position="293"/>
        <end position="318"/>
    </location>
</feature>
<feature type="transmembrane region" description="Helical" evidence="7">
    <location>
        <begin position="338"/>
        <end position="360"/>
    </location>
</feature>
<dbReference type="SUPFAM" id="SSF161098">
    <property type="entry name" value="MetI-like"/>
    <property type="match status" value="1"/>
</dbReference>
<feature type="transmembrane region" description="Helical" evidence="7">
    <location>
        <begin position="236"/>
        <end position="254"/>
    </location>
</feature>
<comment type="similarity">
    <text evidence="7">Belongs to the binding-protein-dependent transport system permease family.</text>
</comment>
<proteinExistence type="inferred from homology"/>
<comment type="subcellular location">
    <subcellularLocation>
        <location evidence="1 7">Cell membrane</location>
        <topology evidence="1 7">Multi-pass membrane protein</topology>
    </subcellularLocation>
</comment>
<dbReference type="Gene3D" id="1.10.3720.10">
    <property type="entry name" value="MetI-like"/>
    <property type="match status" value="1"/>
</dbReference>
<dbReference type="InterPro" id="IPR050366">
    <property type="entry name" value="BP-dependent_transpt_permease"/>
</dbReference>
<evidence type="ECO:0000256" key="1">
    <source>
        <dbReference type="ARBA" id="ARBA00004651"/>
    </source>
</evidence>
<keyword evidence="6 7" id="KW-0472">Membrane</keyword>
<sequence>MNVIADNSRRKKAGKWRWTERLAGGYLLLFLIVAFMLPFTGMVQHPYENLNPGPISQPPFIFSSGLGSNNSSIYWLGTDGTGQDVLANLIYGARTALIVSVPAMVLATIIGVGLGCLAGFWGNSGLRVLVVNLVINVILLLVGLYYIIYIRQVHWLNAFKVGSSKVLLESGIALLTLFSLGVLGWLLAKFFKNFGFKKQITLPIDHVVLRLIEVVGAIPRLLLVMCLVAFVQPSLINVIFLAAFTYWTGIARLVRAELLQIKELPYIEAARVAGMSDVRILLKQALPNALPPVIVAVAFGLGSLISLEATLSYLGIGIPLEEASWGKIIKGILQNSDAWWLVVFPTLTLCFTVLSLQIVAERILKEITPTRQDF</sequence>
<evidence type="ECO:0000256" key="7">
    <source>
        <dbReference type="RuleBase" id="RU363032"/>
    </source>
</evidence>
<feature type="transmembrane region" description="Helical" evidence="7">
    <location>
        <begin position="170"/>
        <end position="188"/>
    </location>
</feature>
<dbReference type="KEGG" id="aswu:HUW51_06980"/>
<dbReference type="RefSeq" id="WP_185273263.1">
    <property type="nucleotide sequence ID" value="NZ_CP055156.1"/>
</dbReference>
<evidence type="ECO:0000256" key="6">
    <source>
        <dbReference type="ARBA" id="ARBA00023136"/>
    </source>
</evidence>
<evidence type="ECO:0000256" key="2">
    <source>
        <dbReference type="ARBA" id="ARBA00022448"/>
    </source>
</evidence>
<dbReference type="PANTHER" id="PTHR43386">
    <property type="entry name" value="OLIGOPEPTIDE TRANSPORT SYSTEM PERMEASE PROTEIN APPC"/>
    <property type="match status" value="1"/>
</dbReference>
<feature type="transmembrane region" description="Helical" evidence="7">
    <location>
        <begin position="21"/>
        <end position="43"/>
    </location>
</feature>
<dbReference type="CDD" id="cd06261">
    <property type="entry name" value="TM_PBP2"/>
    <property type="match status" value="1"/>
</dbReference>
<evidence type="ECO:0000313" key="9">
    <source>
        <dbReference type="EMBL" id="QNF32484.1"/>
    </source>
</evidence>
<protein>
    <submittedName>
        <fullName evidence="9">ABC transporter permease</fullName>
    </submittedName>
</protein>
<keyword evidence="5 7" id="KW-1133">Transmembrane helix</keyword>
<dbReference type="GO" id="GO:0055085">
    <property type="term" value="P:transmembrane transport"/>
    <property type="evidence" value="ECO:0007669"/>
    <property type="project" value="InterPro"/>
</dbReference>
<reference evidence="9 10" key="1">
    <citation type="journal article" date="2018" name="Int. J. Syst. Evol. Microbiol.">
        <title>Adhaeribacter swui sp. nov., isolated from wet mud.</title>
        <authorList>
            <person name="Kim D.U."/>
            <person name="Kim K.W."/>
            <person name="Kang M.S."/>
            <person name="Kim J.Y."/>
            <person name="Jang J.H."/>
            <person name="Kim M.K."/>
        </authorList>
    </citation>
    <scope>NUCLEOTIDE SEQUENCE [LARGE SCALE GENOMIC DNA]</scope>
    <source>
        <strain evidence="9 10">KCTC 52873</strain>
    </source>
</reference>
<keyword evidence="4 7" id="KW-0812">Transmembrane</keyword>
<keyword evidence="2 7" id="KW-0813">Transport</keyword>
<feature type="transmembrane region" description="Helical" evidence="7">
    <location>
        <begin position="96"/>
        <end position="121"/>
    </location>
</feature>
<evidence type="ECO:0000259" key="8">
    <source>
        <dbReference type="PROSITE" id="PS50928"/>
    </source>
</evidence>
<name>A0A7G7G5Q0_9BACT</name>
<dbReference type="Proteomes" id="UP000515237">
    <property type="component" value="Chromosome"/>
</dbReference>
<keyword evidence="3" id="KW-1003">Cell membrane</keyword>
<dbReference type="PANTHER" id="PTHR43386:SF1">
    <property type="entry name" value="D,D-DIPEPTIDE TRANSPORT SYSTEM PERMEASE PROTEIN DDPC-RELATED"/>
    <property type="match status" value="1"/>
</dbReference>
<dbReference type="GO" id="GO:0005886">
    <property type="term" value="C:plasma membrane"/>
    <property type="evidence" value="ECO:0007669"/>
    <property type="project" value="UniProtKB-SubCell"/>
</dbReference>
<accession>A0A7G7G5Q0</accession>
<feature type="transmembrane region" description="Helical" evidence="7">
    <location>
        <begin position="128"/>
        <end position="150"/>
    </location>
</feature>
<evidence type="ECO:0000313" key="10">
    <source>
        <dbReference type="Proteomes" id="UP000515237"/>
    </source>
</evidence>
<evidence type="ECO:0000256" key="3">
    <source>
        <dbReference type="ARBA" id="ARBA00022475"/>
    </source>
</evidence>
<organism evidence="9 10">
    <name type="scientific">Adhaeribacter swui</name>
    <dbReference type="NCBI Taxonomy" id="2086471"/>
    <lineage>
        <taxon>Bacteria</taxon>
        <taxon>Pseudomonadati</taxon>
        <taxon>Bacteroidota</taxon>
        <taxon>Cytophagia</taxon>
        <taxon>Cytophagales</taxon>
        <taxon>Hymenobacteraceae</taxon>
        <taxon>Adhaeribacter</taxon>
    </lineage>
</organism>
<gene>
    <name evidence="9" type="ORF">HUW51_06980</name>
</gene>
<feature type="transmembrane region" description="Helical" evidence="7">
    <location>
        <begin position="208"/>
        <end position="230"/>
    </location>
</feature>
<keyword evidence="10" id="KW-1185">Reference proteome</keyword>
<evidence type="ECO:0000256" key="5">
    <source>
        <dbReference type="ARBA" id="ARBA00022989"/>
    </source>
</evidence>
<dbReference type="AlphaFoldDB" id="A0A7G7G5Q0"/>
<dbReference type="InterPro" id="IPR035906">
    <property type="entry name" value="MetI-like_sf"/>
</dbReference>
<evidence type="ECO:0000256" key="4">
    <source>
        <dbReference type="ARBA" id="ARBA00022692"/>
    </source>
</evidence>
<dbReference type="Pfam" id="PF00528">
    <property type="entry name" value="BPD_transp_1"/>
    <property type="match status" value="1"/>
</dbReference>